<name>A0ABV7G086_9PROT</name>
<dbReference type="EMBL" id="JBHRTN010000007">
    <property type="protein sequence ID" value="MFC3124480.1"/>
    <property type="molecule type" value="Genomic_DNA"/>
</dbReference>
<dbReference type="SUPFAM" id="SSF47413">
    <property type="entry name" value="lambda repressor-like DNA-binding domains"/>
    <property type="match status" value="1"/>
</dbReference>
<dbReference type="CDD" id="cd01392">
    <property type="entry name" value="HTH_LacI"/>
    <property type="match status" value="1"/>
</dbReference>
<dbReference type="InterPro" id="IPR046335">
    <property type="entry name" value="LacI/GalR-like_sensor"/>
</dbReference>
<keyword evidence="2 5" id="KW-0238">DNA-binding</keyword>
<proteinExistence type="predicted"/>
<evidence type="ECO:0000256" key="3">
    <source>
        <dbReference type="ARBA" id="ARBA00023163"/>
    </source>
</evidence>
<feature type="domain" description="HTH lacI-type" evidence="4">
    <location>
        <begin position="17"/>
        <end position="71"/>
    </location>
</feature>
<evidence type="ECO:0000313" key="6">
    <source>
        <dbReference type="Proteomes" id="UP001595593"/>
    </source>
</evidence>
<dbReference type="PANTHER" id="PTHR30146:SF33">
    <property type="entry name" value="TRANSCRIPTIONAL REGULATOR"/>
    <property type="match status" value="1"/>
</dbReference>
<keyword evidence="1" id="KW-0805">Transcription regulation</keyword>
<dbReference type="CDD" id="cd01575">
    <property type="entry name" value="PBP1_GntR"/>
    <property type="match status" value="1"/>
</dbReference>
<gene>
    <name evidence="5" type="ORF">ACFOD4_05345</name>
</gene>
<evidence type="ECO:0000313" key="5">
    <source>
        <dbReference type="EMBL" id="MFC3124480.1"/>
    </source>
</evidence>
<evidence type="ECO:0000259" key="4">
    <source>
        <dbReference type="PROSITE" id="PS50932"/>
    </source>
</evidence>
<dbReference type="SUPFAM" id="SSF53822">
    <property type="entry name" value="Periplasmic binding protein-like I"/>
    <property type="match status" value="1"/>
</dbReference>
<organism evidence="5 6">
    <name type="scientific">Teichococcus globiformis</name>
    <dbReference type="NCBI Taxonomy" id="2307229"/>
    <lineage>
        <taxon>Bacteria</taxon>
        <taxon>Pseudomonadati</taxon>
        <taxon>Pseudomonadota</taxon>
        <taxon>Alphaproteobacteria</taxon>
        <taxon>Acetobacterales</taxon>
        <taxon>Roseomonadaceae</taxon>
        <taxon>Roseomonas</taxon>
    </lineage>
</organism>
<dbReference type="PANTHER" id="PTHR30146">
    <property type="entry name" value="LACI-RELATED TRANSCRIPTIONAL REPRESSOR"/>
    <property type="match status" value="1"/>
</dbReference>
<dbReference type="Proteomes" id="UP001595593">
    <property type="component" value="Unassembled WGS sequence"/>
</dbReference>
<dbReference type="InterPro" id="IPR000843">
    <property type="entry name" value="HTH_LacI"/>
</dbReference>
<dbReference type="PROSITE" id="PS50932">
    <property type="entry name" value="HTH_LACI_2"/>
    <property type="match status" value="1"/>
</dbReference>
<keyword evidence="6" id="KW-1185">Reference proteome</keyword>
<evidence type="ECO:0000256" key="1">
    <source>
        <dbReference type="ARBA" id="ARBA00023015"/>
    </source>
</evidence>
<dbReference type="Gene3D" id="3.40.50.2300">
    <property type="match status" value="2"/>
</dbReference>
<dbReference type="RefSeq" id="WP_379594906.1">
    <property type="nucleotide sequence ID" value="NZ_JBHRTN010000007.1"/>
</dbReference>
<dbReference type="PROSITE" id="PS00356">
    <property type="entry name" value="HTH_LACI_1"/>
    <property type="match status" value="1"/>
</dbReference>
<keyword evidence="3" id="KW-0804">Transcription</keyword>
<dbReference type="Pfam" id="PF00356">
    <property type="entry name" value="LacI"/>
    <property type="match status" value="1"/>
</dbReference>
<dbReference type="GO" id="GO:0003677">
    <property type="term" value="F:DNA binding"/>
    <property type="evidence" value="ECO:0007669"/>
    <property type="project" value="UniProtKB-KW"/>
</dbReference>
<dbReference type="InterPro" id="IPR028082">
    <property type="entry name" value="Peripla_BP_I"/>
</dbReference>
<dbReference type="SMART" id="SM00354">
    <property type="entry name" value="HTH_LACI"/>
    <property type="match status" value="1"/>
</dbReference>
<dbReference type="InterPro" id="IPR010982">
    <property type="entry name" value="Lambda_DNA-bd_dom_sf"/>
</dbReference>
<comment type="caution">
    <text evidence="5">The sequence shown here is derived from an EMBL/GenBank/DDBJ whole genome shotgun (WGS) entry which is preliminary data.</text>
</comment>
<evidence type="ECO:0000256" key="2">
    <source>
        <dbReference type="ARBA" id="ARBA00023125"/>
    </source>
</evidence>
<reference evidence="6" key="1">
    <citation type="journal article" date="2019" name="Int. J. Syst. Evol. Microbiol.">
        <title>The Global Catalogue of Microorganisms (GCM) 10K type strain sequencing project: providing services to taxonomists for standard genome sequencing and annotation.</title>
        <authorList>
            <consortium name="The Broad Institute Genomics Platform"/>
            <consortium name="The Broad Institute Genome Sequencing Center for Infectious Disease"/>
            <person name="Wu L."/>
            <person name="Ma J."/>
        </authorList>
    </citation>
    <scope>NUCLEOTIDE SEQUENCE [LARGE SCALE GENOMIC DNA]</scope>
    <source>
        <strain evidence="6">KCTC 52094</strain>
    </source>
</reference>
<sequence length="344" mass="35785">MTPPPQDARPSASPPAARMLDVAREAGVSAMTVSRALRDPASVSAKTLARINEAVARIGYLPNRVAGSLSSRRGNVVGLVVPSLRNSLFAETIQGVADILGNAHPLMIADGGYTLAGEEQAVAAFLAQRVCGVVLHNTRHSARTRALLRDAGIPCVETGNLVRDPIDMAVGFSNQEAGRAMTAHLIARGYRRIGFVGLPWRENDRAAERLAGYRAALAEAGRAEDAALIHQAAPGLASGGAALAALMALPTPPDAVFLSGDVLAAGALLEAARRGWAVPGQVAIAGSDDGELQSSLTPGVTTLRFPRHEIGRRAATMLLDRLEGRASGRAVLDLGFELVVRASA</sequence>
<protein>
    <submittedName>
        <fullName evidence="5">LacI family DNA-binding transcriptional regulator</fullName>
    </submittedName>
</protein>
<dbReference type="Gene3D" id="1.10.260.40">
    <property type="entry name" value="lambda repressor-like DNA-binding domains"/>
    <property type="match status" value="1"/>
</dbReference>
<dbReference type="Pfam" id="PF13377">
    <property type="entry name" value="Peripla_BP_3"/>
    <property type="match status" value="1"/>
</dbReference>
<accession>A0ABV7G086</accession>